<gene>
    <name evidence="2" type="ORF">AWR27_02200</name>
</gene>
<dbReference type="PROSITE" id="PS51257">
    <property type="entry name" value="PROKAR_LIPOPROTEIN"/>
    <property type="match status" value="1"/>
</dbReference>
<feature type="domain" description="DUF4397" evidence="1">
    <location>
        <begin position="48"/>
        <end position="184"/>
    </location>
</feature>
<dbReference type="OrthoDB" id="9792011at2"/>
<evidence type="ECO:0000313" key="3">
    <source>
        <dbReference type="Proteomes" id="UP000187941"/>
    </source>
</evidence>
<keyword evidence="3" id="KW-1185">Reference proteome</keyword>
<dbReference type="KEGG" id="smon:AWR27_02200"/>
<dbReference type="STRING" id="1178516.AWR27_02200"/>
<accession>A0A1P9WS89</accession>
<sequence length="285" mass="28900">MKNKLNIIGTVVATSLLSAVLLTGCEDTDYPAAQPATGPSTNQARFLFVNAAPGAPALNFLVENNAAAQAIAFGQASAYVPSQVGPVQLRAKAASGQIGGVLGSGDVLFRAGATNQTNFAAVAGTNYSVFVTDSLNRPRPTTTGATNPGGPQFLVVTDNLAAPAAGNAHVRFFHLAPDAPAVSVRLVPTAPASVTVTPTLNNRAYRVTSVGSGTAVTNFANFTPVPAATYTAQVFSLTAAPPISSTIAPILTVPGLALADGKIYTVYARGLRRASTLGAGVVQHN</sequence>
<dbReference type="EMBL" id="CP014263">
    <property type="protein sequence ID" value="AQG78255.1"/>
    <property type="molecule type" value="Genomic_DNA"/>
</dbReference>
<reference evidence="2 3" key="1">
    <citation type="submission" date="2016-01" db="EMBL/GenBank/DDBJ databases">
        <authorList>
            <person name="Oliw E.H."/>
        </authorList>
    </citation>
    <scope>NUCLEOTIDE SEQUENCE [LARGE SCALE GENOMIC DNA]</scope>
    <source>
        <strain evidence="2 3">DY10</strain>
    </source>
</reference>
<evidence type="ECO:0000259" key="1">
    <source>
        <dbReference type="Pfam" id="PF14344"/>
    </source>
</evidence>
<proteinExistence type="predicted"/>
<dbReference type="RefSeq" id="WP_077129677.1">
    <property type="nucleotide sequence ID" value="NZ_CP014263.1"/>
</dbReference>
<dbReference type="InterPro" id="IPR025510">
    <property type="entry name" value="DUF4397"/>
</dbReference>
<dbReference type="Pfam" id="PF14344">
    <property type="entry name" value="DUF4397"/>
    <property type="match status" value="1"/>
</dbReference>
<evidence type="ECO:0000313" key="2">
    <source>
        <dbReference type="EMBL" id="AQG78255.1"/>
    </source>
</evidence>
<dbReference type="AlphaFoldDB" id="A0A1P9WS89"/>
<organism evidence="2 3">
    <name type="scientific">Spirosoma montaniterrae</name>
    <dbReference type="NCBI Taxonomy" id="1178516"/>
    <lineage>
        <taxon>Bacteria</taxon>
        <taxon>Pseudomonadati</taxon>
        <taxon>Bacteroidota</taxon>
        <taxon>Cytophagia</taxon>
        <taxon>Cytophagales</taxon>
        <taxon>Cytophagaceae</taxon>
        <taxon>Spirosoma</taxon>
    </lineage>
</organism>
<dbReference type="Proteomes" id="UP000187941">
    <property type="component" value="Chromosome"/>
</dbReference>
<name>A0A1P9WS89_9BACT</name>
<protein>
    <recommendedName>
        <fullName evidence="1">DUF4397 domain-containing protein</fullName>
    </recommendedName>
</protein>